<evidence type="ECO:0000313" key="4">
    <source>
        <dbReference type="Proteomes" id="UP001140949"/>
    </source>
</evidence>
<organism evidence="3 4">
    <name type="scientific">Iris pallida</name>
    <name type="common">Sweet iris</name>
    <dbReference type="NCBI Taxonomy" id="29817"/>
    <lineage>
        <taxon>Eukaryota</taxon>
        <taxon>Viridiplantae</taxon>
        <taxon>Streptophyta</taxon>
        <taxon>Embryophyta</taxon>
        <taxon>Tracheophyta</taxon>
        <taxon>Spermatophyta</taxon>
        <taxon>Magnoliopsida</taxon>
        <taxon>Liliopsida</taxon>
        <taxon>Asparagales</taxon>
        <taxon>Iridaceae</taxon>
        <taxon>Iridoideae</taxon>
        <taxon>Irideae</taxon>
        <taxon>Iris</taxon>
    </lineage>
</organism>
<keyword evidence="2" id="KW-1133">Transmembrane helix</keyword>
<evidence type="ECO:0000313" key="3">
    <source>
        <dbReference type="EMBL" id="KAJ6826171.1"/>
    </source>
</evidence>
<feature type="region of interest" description="Disordered" evidence="1">
    <location>
        <begin position="1"/>
        <end position="20"/>
    </location>
</feature>
<dbReference type="EMBL" id="JANAVB010021014">
    <property type="protein sequence ID" value="KAJ6826171.1"/>
    <property type="molecule type" value="Genomic_DNA"/>
</dbReference>
<evidence type="ECO:0000256" key="1">
    <source>
        <dbReference type="SAM" id="MobiDB-lite"/>
    </source>
</evidence>
<protein>
    <submittedName>
        <fullName evidence="3">Pollen-specific leucine-rich repeat extensin-like protein 3</fullName>
    </submittedName>
</protein>
<dbReference type="AlphaFoldDB" id="A0AAX6GD77"/>
<dbReference type="Proteomes" id="UP001140949">
    <property type="component" value="Unassembled WGS sequence"/>
</dbReference>
<proteinExistence type="predicted"/>
<feature type="transmembrane region" description="Helical" evidence="2">
    <location>
        <begin position="95"/>
        <end position="117"/>
    </location>
</feature>
<sequence>MREFEWRAHPSGSGRARLHDVRPRDGRRLSMLSVAARRCKAWREGWLRRTDASDRRRTCWDQAPSSTTASSSRGGAGWDREALNRDRGRRIGARAGVLTPAEVRAFIFLFLFLFLVLSPGRAGPTGGWRGRVVSGGSDDGVSLARIPSGGCGV</sequence>
<keyword evidence="2" id="KW-0812">Transmembrane</keyword>
<name>A0AAX6GD77_IRIPA</name>
<evidence type="ECO:0000256" key="2">
    <source>
        <dbReference type="SAM" id="Phobius"/>
    </source>
</evidence>
<keyword evidence="4" id="KW-1185">Reference proteome</keyword>
<accession>A0AAX6GD77</accession>
<reference evidence="3" key="1">
    <citation type="journal article" date="2023" name="GigaByte">
        <title>Genome assembly of the bearded iris, Iris pallida Lam.</title>
        <authorList>
            <person name="Bruccoleri R.E."/>
            <person name="Oakeley E.J."/>
            <person name="Faust A.M.E."/>
            <person name="Altorfer M."/>
            <person name="Dessus-Babus S."/>
            <person name="Burckhardt D."/>
            <person name="Oertli M."/>
            <person name="Naumann U."/>
            <person name="Petersen F."/>
            <person name="Wong J."/>
        </authorList>
    </citation>
    <scope>NUCLEOTIDE SEQUENCE</scope>
    <source>
        <strain evidence="3">GSM-AAB239-AS_SAM_17_03QT</strain>
    </source>
</reference>
<keyword evidence="2" id="KW-0472">Membrane</keyword>
<gene>
    <name evidence="3" type="ORF">M6B38_373715</name>
</gene>
<reference evidence="3" key="2">
    <citation type="submission" date="2023-04" db="EMBL/GenBank/DDBJ databases">
        <authorList>
            <person name="Bruccoleri R.E."/>
            <person name="Oakeley E.J."/>
            <person name="Faust A.-M."/>
            <person name="Dessus-Babus S."/>
            <person name="Altorfer M."/>
            <person name="Burckhardt D."/>
            <person name="Oertli M."/>
            <person name="Naumann U."/>
            <person name="Petersen F."/>
            <person name="Wong J."/>
        </authorList>
    </citation>
    <scope>NUCLEOTIDE SEQUENCE</scope>
    <source>
        <strain evidence="3">GSM-AAB239-AS_SAM_17_03QT</strain>
        <tissue evidence="3">Leaf</tissue>
    </source>
</reference>
<comment type="caution">
    <text evidence="3">The sequence shown here is derived from an EMBL/GenBank/DDBJ whole genome shotgun (WGS) entry which is preliminary data.</text>
</comment>
<feature type="region of interest" description="Disordered" evidence="1">
    <location>
        <begin position="57"/>
        <end position="80"/>
    </location>
</feature>